<name>A0A2D2D088_METT3</name>
<dbReference type="Pfam" id="PF07813">
    <property type="entry name" value="LTXXQ"/>
    <property type="match status" value="1"/>
</dbReference>
<dbReference type="Proteomes" id="UP000230709">
    <property type="component" value="Chromosome"/>
</dbReference>
<evidence type="ECO:0000313" key="2">
    <source>
        <dbReference type="Proteomes" id="UP000230709"/>
    </source>
</evidence>
<protein>
    <submittedName>
        <fullName evidence="1">Amino acid ABC transporter substrate-binding protein</fullName>
    </submittedName>
</protein>
<proteinExistence type="predicted"/>
<dbReference type="GO" id="GO:0042597">
    <property type="term" value="C:periplasmic space"/>
    <property type="evidence" value="ECO:0007669"/>
    <property type="project" value="InterPro"/>
</dbReference>
<reference evidence="2" key="1">
    <citation type="submission" date="2017-10" db="EMBL/GenBank/DDBJ databases">
        <title>Completed PacBio SMRT sequence of Methylosinus trichosporium OB3b reveals presence of a third large plasmid.</title>
        <authorList>
            <person name="Charles T.C."/>
            <person name="Lynch M.D.J."/>
            <person name="Heil J.R."/>
            <person name="Cheng J."/>
        </authorList>
    </citation>
    <scope>NUCLEOTIDE SEQUENCE [LARGE SCALE GENOMIC DNA]</scope>
    <source>
        <strain evidence="2">OB3b</strain>
    </source>
</reference>
<dbReference type="AlphaFoldDB" id="A0A2D2D088"/>
<evidence type="ECO:0000313" key="1">
    <source>
        <dbReference type="EMBL" id="ATQ68364.1"/>
    </source>
</evidence>
<sequence>MLLRIGFVLATTLLVCLLSTPPIAEPLDRAAVVNPFVAPAPPLERRFDEWREALRLSGEQDRLFRSMELHLQRVADERDAAIVAAAIDRNREPRSARDPGAALRARAERLSRHAESLRALADAESSFFASLSDEQRRIADDMIPRDTLNLRDVFRRRGLRPDKNG</sequence>
<gene>
    <name evidence="1" type="ORF">CQW49_11085</name>
</gene>
<dbReference type="KEGG" id="mtw:CQW49_11085"/>
<accession>A0A2D2D088</accession>
<dbReference type="EMBL" id="CP023737">
    <property type="protein sequence ID" value="ATQ68364.1"/>
    <property type="molecule type" value="Genomic_DNA"/>
</dbReference>
<dbReference type="RefSeq" id="WP_003614653.1">
    <property type="nucleotide sequence ID" value="NZ_ADVE02000001.1"/>
</dbReference>
<organism evidence="1 2">
    <name type="scientific">Methylosinus trichosporium (strain ATCC 35070 / NCIMB 11131 / UNIQEM 75 / OB3b)</name>
    <dbReference type="NCBI Taxonomy" id="595536"/>
    <lineage>
        <taxon>Bacteria</taxon>
        <taxon>Pseudomonadati</taxon>
        <taxon>Pseudomonadota</taxon>
        <taxon>Alphaproteobacteria</taxon>
        <taxon>Hyphomicrobiales</taxon>
        <taxon>Methylocystaceae</taxon>
        <taxon>Methylosinus</taxon>
    </lineage>
</organism>
<keyword evidence="2" id="KW-1185">Reference proteome</keyword>
<dbReference type="InterPro" id="IPR012899">
    <property type="entry name" value="LTXXQ"/>
</dbReference>